<proteinExistence type="predicted"/>
<evidence type="ECO:0000313" key="1">
    <source>
        <dbReference type="EMBL" id="OEO27916.1"/>
    </source>
</evidence>
<dbReference type="Proteomes" id="UP000095463">
    <property type="component" value="Unassembled WGS sequence"/>
</dbReference>
<name>A0A1E5XH44_9HYPH</name>
<dbReference type="RefSeq" id="WP_069912750.1">
    <property type="nucleotide sequence ID" value="NZ_LAJE02000409.1"/>
</dbReference>
<dbReference type="EMBL" id="LAJE02000409">
    <property type="protein sequence ID" value="OEO27916.1"/>
    <property type="molecule type" value="Genomic_DNA"/>
</dbReference>
<gene>
    <name evidence="1" type="ORF">VW23_007195</name>
</gene>
<reference evidence="1 2" key="1">
    <citation type="journal article" date="2015" name="Genome Announc.">
        <title>Genome Assemblies of Three Soil-Associated Devosia species: D. insulae, D. limi, and D. soli.</title>
        <authorList>
            <person name="Hassan Y.I."/>
            <person name="Lepp D."/>
            <person name="Zhou T."/>
        </authorList>
    </citation>
    <scope>NUCLEOTIDE SEQUENCE [LARGE SCALE GENOMIC DNA]</scope>
    <source>
        <strain evidence="1 2">DS-56</strain>
    </source>
</reference>
<keyword evidence="2" id="KW-1185">Reference proteome</keyword>
<comment type="caution">
    <text evidence="1">The sequence shown here is derived from an EMBL/GenBank/DDBJ whole genome shotgun (WGS) entry which is preliminary data.</text>
</comment>
<dbReference type="OrthoDB" id="5379188at2"/>
<evidence type="ECO:0000313" key="2">
    <source>
        <dbReference type="Proteomes" id="UP000095463"/>
    </source>
</evidence>
<protein>
    <submittedName>
        <fullName evidence="1">Uncharacterized protein</fullName>
    </submittedName>
</protein>
<organism evidence="1 2">
    <name type="scientific">Devosia insulae DS-56</name>
    <dbReference type="NCBI Taxonomy" id="1116389"/>
    <lineage>
        <taxon>Bacteria</taxon>
        <taxon>Pseudomonadati</taxon>
        <taxon>Pseudomonadota</taxon>
        <taxon>Alphaproteobacteria</taxon>
        <taxon>Hyphomicrobiales</taxon>
        <taxon>Devosiaceae</taxon>
        <taxon>Devosia</taxon>
    </lineage>
</organism>
<sequence>MKSDPVFVRSIENGIWMCNVHGTLIDRDEATYTPQLLRFWRQLAEWRADLRHKLGIDKVNLPAVEDGKDLPPFSVVLNMPDTDALHEAFRDSCLSQIWDADLVNMVREFTAEVAMNAIQHGGATSVSLKICWDRVELRDNGGDFSPFDLTARTNGNGGFAATAPLLDRLGDVVVTHFYDDGENVTSVGFLRRTENVRDFTDCVVEVKSSENADEAFRLAAMFCSAHPNCDVVYVIAKNMMHSHTRHIEKHLGTLKDGQRAVLLSGTMSTSLRDYLRSKVPALLVRSL</sequence>
<accession>A0A1E5XH44</accession>
<dbReference type="AlphaFoldDB" id="A0A1E5XH44"/>